<protein>
    <recommendedName>
        <fullName evidence="4">Calx-beta domain-containing protein</fullName>
    </recommendedName>
</protein>
<evidence type="ECO:0000313" key="5">
    <source>
        <dbReference type="EMBL" id="GAG35863.1"/>
    </source>
</evidence>
<keyword evidence="3" id="KW-0106">Calcium</keyword>
<gene>
    <name evidence="5" type="ORF">S01H1_70734</name>
</gene>
<sequence length="245" mass="25556">TSNGTALAGSDYTAKTGTLNWGDGESGNKTFTISITNDSTTEGNETVNISLSNATGGASIGSPGSAVLTILGSYPVNVTLTAESQILAPGGVSLITAYIKDNEGKICTDITTGIINFTVTGPGSLWIDEDNEGNSRSITEPGRTTMLLKAGAEEGEVTVTATYGALITGSVKVTVTSKQQEDTPFNDVKILPSSGGESKRIVNLEPETEVKIYTLSGQYITTLNESDFGGREVVWNQENTDGNRV</sequence>
<feature type="non-terminal residue" evidence="5">
    <location>
        <position position="1"/>
    </location>
</feature>
<evidence type="ECO:0000259" key="4">
    <source>
        <dbReference type="Pfam" id="PF03160"/>
    </source>
</evidence>
<dbReference type="Gene3D" id="2.60.40.2030">
    <property type="match status" value="1"/>
</dbReference>
<name>X0XGU5_9ZZZZ</name>
<reference evidence="5" key="1">
    <citation type="journal article" date="2014" name="Front. Microbiol.">
        <title>High frequency of phylogenetically diverse reductive dehalogenase-homologous genes in deep subseafloor sedimentary metagenomes.</title>
        <authorList>
            <person name="Kawai M."/>
            <person name="Futagami T."/>
            <person name="Toyoda A."/>
            <person name="Takaki Y."/>
            <person name="Nishi S."/>
            <person name="Hori S."/>
            <person name="Arai W."/>
            <person name="Tsubouchi T."/>
            <person name="Morono Y."/>
            <person name="Uchiyama I."/>
            <person name="Ito T."/>
            <person name="Fujiyama A."/>
            <person name="Inagaki F."/>
            <person name="Takami H."/>
        </authorList>
    </citation>
    <scope>NUCLEOTIDE SEQUENCE</scope>
    <source>
        <strain evidence="5">Expedition CK06-06</strain>
    </source>
</reference>
<evidence type="ECO:0000256" key="3">
    <source>
        <dbReference type="ARBA" id="ARBA00022837"/>
    </source>
</evidence>
<dbReference type="AlphaFoldDB" id="X0XGU5"/>
<dbReference type="GO" id="GO:0007154">
    <property type="term" value="P:cell communication"/>
    <property type="evidence" value="ECO:0007669"/>
    <property type="project" value="InterPro"/>
</dbReference>
<evidence type="ECO:0000256" key="2">
    <source>
        <dbReference type="ARBA" id="ARBA00022737"/>
    </source>
</evidence>
<comment type="caution">
    <text evidence="5">The sequence shown here is derived from an EMBL/GenBank/DDBJ whole genome shotgun (WGS) entry which is preliminary data.</text>
</comment>
<accession>X0XGU5</accession>
<dbReference type="SUPFAM" id="SSF141072">
    <property type="entry name" value="CalX-like"/>
    <property type="match status" value="1"/>
</dbReference>
<dbReference type="Gene3D" id="2.60.40.10">
    <property type="entry name" value="Immunoglobulins"/>
    <property type="match status" value="1"/>
</dbReference>
<feature type="non-terminal residue" evidence="5">
    <location>
        <position position="245"/>
    </location>
</feature>
<evidence type="ECO:0000256" key="1">
    <source>
        <dbReference type="ARBA" id="ARBA00022729"/>
    </source>
</evidence>
<keyword evidence="1" id="KW-0732">Signal</keyword>
<dbReference type="Pfam" id="PF03160">
    <property type="entry name" value="Calx-beta"/>
    <property type="match status" value="1"/>
</dbReference>
<dbReference type="InterPro" id="IPR003644">
    <property type="entry name" value="Calx_beta"/>
</dbReference>
<dbReference type="InterPro" id="IPR013783">
    <property type="entry name" value="Ig-like_fold"/>
</dbReference>
<dbReference type="GO" id="GO:0016020">
    <property type="term" value="C:membrane"/>
    <property type="evidence" value="ECO:0007669"/>
    <property type="project" value="InterPro"/>
</dbReference>
<dbReference type="EMBL" id="BARS01047053">
    <property type="protein sequence ID" value="GAG35863.1"/>
    <property type="molecule type" value="Genomic_DNA"/>
</dbReference>
<organism evidence="5">
    <name type="scientific">marine sediment metagenome</name>
    <dbReference type="NCBI Taxonomy" id="412755"/>
    <lineage>
        <taxon>unclassified sequences</taxon>
        <taxon>metagenomes</taxon>
        <taxon>ecological metagenomes</taxon>
    </lineage>
</organism>
<proteinExistence type="predicted"/>
<feature type="domain" description="Calx-beta" evidence="4">
    <location>
        <begin position="1"/>
        <end position="71"/>
    </location>
</feature>
<dbReference type="InterPro" id="IPR038081">
    <property type="entry name" value="CalX-like_sf"/>
</dbReference>
<keyword evidence="2" id="KW-0677">Repeat</keyword>